<dbReference type="Gene3D" id="3.40.50.1580">
    <property type="entry name" value="Nucleoside phosphorylase domain"/>
    <property type="match status" value="1"/>
</dbReference>
<dbReference type="OMA" id="WYNAATE"/>
<reference evidence="3" key="2">
    <citation type="submission" date="2021-03" db="UniProtKB">
        <authorList>
            <consortium name="EnsemblPlants"/>
        </authorList>
    </citation>
    <scope>IDENTIFICATION</scope>
</reference>
<evidence type="ECO:0000256" key="1">
    <source>
        <dbReference type="SAM" id="SignalP"/>
    </source>
</evidence>
<evidence type="ECO:0000259" key="2">
    <source>
        <dbReference type="Pfam" id="PF01048"/>
    </source>
</evidence>
<dbReference type="AlphaFoldDB" id="A0A803L2N3"/>
<dbReference type="Pfam" id="PF01048">
    <property type="entry name" value="PNP_UDP_1"/>
    <property type="match status" value="1"/>
</dbReference>
<dbReference type="PANTHER" id="PTHR21234:SF43">
    <property type="entry name" value="OS06G0112100 PROTEIN"/>
    <property type="match status" value="1"/>
</dbReference>
<dbReference type="GO" id="GO:0003824">
    <property type="term" value="F:catalytic activity"/>
    <property type="evidence" value="ECO:0007669"/>
    <property type="project" value="InterPro"/>
</dbReference>
<dbReference type="InterPro" id="IPR000845">
    <property type="entry name" value="Nucleoside_phosphorylase_d"/>
</dbReference>
<keyword evidence="4" id="KW-1185">Reference proteome</keyword>
<dbReference type="Gramene" id="AUR62006122-RA">
    <property type="protein sequence ID" value="AUR62006122-RA:cds"/>
    <property type="gene ID" value="AUR62006122"/>
</dbReference>
<organism evidence="3 4">
    <name type="scientific">Chenopodium quinoa</name>
    <name type="common">Quinoa</name>
    <dbReference type="NCBI Taxonomy" id="63459"/>
    <lineage>
        <taxon>Eukaryota</taxon>
        <taxon>Viridiplantae</taxon>
        <taxon>Streptophyta</taxon>
        <taxon>Embryophyta</taxon>
        <taxon>Tracheophyta</taxon>
        <taxon>Spermatophyta</taxon>
        <taxon>Magnoliopsida</taxon>
        <taxon>eudicotyledons</taxon>
        <taxon>Gunneridae</taxon>
        <taxon>Pentapetalae</taxon>
        <taxon>Caryophyllales</taxon>
        <taxon>Chenopodiaceae</taxon>
        <taxon>Chenopodioideae</taxon>
        <taxon>Atripliceae</taxon>
        <taxon>Chenopodium</taxon>
    </lineage>
</organism>
<evidence type="ECO:0000313" key="4">
    <source>
        <dbReference type="Proteomes" id="UP000596660"/>
    </source>
</evidence>
<reference evidence="3" key="1">
    <citation type="journal article" date="2017" name="Nature">
        <title>The genome of Chenopodium quinoa.</title>
        <authorList>
            <person name="Jarvis D.E."/>
            <person name="Ho Y.S."/>
            <person name="Lightfoot D.J."/>
            <person name="Schmoeckel S.M."/>
            <person name="Li B."/>
            <person name="Borm T.J.A."/>
            <person name="Ohyanagi H."/>
            <person name="Mineta K."/>
            <person name="Michell C.T."/>
            <person name="Saber N."/>
            <person name="Kharbatia N.M."/>
            <person name="Rupper R.R."/>
            <person name="Sharp A.R."/>
            <person name="Dally N."/>
            <person name="Boughton B.A."/>
            <person name="Woo Y.H."/>
            <person name="Gao G."/>
            <person name="Schijlen E.G.W.M."/>
            <person name="Guo X."/>
            <person name="Momin A.A."/>
            <person name="Negrao S."/>
            <person name="Al-Babili S."/>
            <person name="Gehring C."/>
            <person name="Roessner U."/>
            <person name="Jung C."/>
            <person name="Murphy K."/>
            <person name="Arold S.T."/>
            <person name="Gojobori T."/>
            <person name="van der Linden C.G."/>
            <person name="van Loo E.N."/>
            <person name="Jellen E.N."/>
            <person name="Maughan P.J."/>
            <person name="Tester M."/>
        </authorList>
    </citation>
    <scope>NUCLEOTIDE SEQUENCE [LARGE SCALE GENOMIC DNA]</scope>
    <source>
        <strain evidence="3">cv. PI 614886</strain>
    </source>
</reference>
<dbReference type="EnsemblPlants" id="AUR62006122-RA">
    <property type="protein sequence ID" value="AUR62006122-RA:cds"/>
    <property type="gene ID" value="AUR62006122"/>
</dbReference>
<proteinExistence type="predicted"/>
<sequence length="299" mass="32631">MAREMLGVVLVMGLLLAMVPNTMQSRLTGANLDRRGSAYIGLILSTAHDEQLLLDSGMFVPETSVKKAGRVFKVGTFKGIIDYGNAASISPSVKLADVAVLSEASFISAWTWEQYEGRSMEALNDLPSLKIGDYNVPEAGDNKLASLQFQKISKYTPKGSNKKTFWYYIDPEWLKIASQLKDITLESCINGRLCTKDVPSVKFGVKGSSSDSYVQNEAYGKSLNKELGVSTVDRKSAATVSTAVANGVKHIVFRGASNKPGTSSDNEIKALTSKNLFKVVSEFVELLANELPMLKYKYI</sequence>
<keyword evidence="1" id="KW-0732">Signal</keyword>
<feature type="chain" id="PRO_5031452783" description="Nucleoside phosphorylase domain-containing protein" evidence="1">
    <location>
        <begin position="25"/>
        <end position="299"/>
    </location>
</feature>
<name>A0A803L2N3_CHEQI</name>
<dbReference type="InterPro" id="IPR035994">
    <property type="entry name" value="Nucleoside_phosphorylase_sf"/>
</dbReference>
<evidence type="ECO:0000313" key="3">
    <source>
        <dbReference type="EnsemblPlants" id="AUR62006122-RA:cds"/>
    </source>
</evidence>
<feature type="signal peptide" evidence="1">
    <location>
        <begin position="1"/>
        <end position="24"/>
    </location>
</feature>
<dbReference type="SUPFAM" id="SSF53167">
    <property type="entry name" value="Purine and uridine phosphorylases"/>
    <property type="match status" value="1"/>
</dbReference>
<dbReference type="PANTHER" id="PTHR21234">
    <property type="entry name" value="PURINE NUCLEOSIDE PHOSPHORYLASE"/>
    <property type="match status" value="1"/>
</dbReference>
<protein>
    <recommendedName>
        <fullName evidence="2">Nucleoside phosphorylase domain-containing protein</fullName>
    </recommendedName>
</protein>
<dbReference type="GO" id="GO:0009116">
    <property type="term" value="P:nucleoside metabolic process"/>
    <property type="evidence" value="ECO:0007669"/>
    <property type="project" value="InterPro"/>
</dbReference>
<accession>A0A803L2N3</accession>
<dbReference type="Proteomes" id="UP000596660">
    <property type="component" value="Unplaced"/>
</dbReference>
<feature type="domain" description="Nucleoside phosphorylase" evidence="2">
    <location>
        <begin position="8"/>
        <end position="284"/>
    </location>
</feature>